<evidence type="ECO:0000256" key="3">
    <source>
        <dbReference type="ARBA" id="ARBA00022448"/>
    </source>
</evidence>
<evidence type="ECO:0000313" key="10">
    <source>
        <dbReference type="EMBL" id="HAE50809.1"/>
    </source>
</evidence>
<feature type="transmembrane region" description="Helical" evidence="8">
    <location>
        <begin position="186"/>
        <end position="208"/>
    </location>
</feature>
<feature type="transmembrane region" description="Helical" evidence="8">
    <location>
        <begin position="304"/>
        <end position="324"/>
    </location>
</feature>
<feature type="transmembrane region" description="Helical" evidence="8">
    <location>
        <begin position="68"/>
        <end position="88"/>
    </location>
</feature>
<feature type="transmembrane region" description="Helical" evidence="8">
    <location>
        <begin position="369"/>
        <end position="388"/>
    </location>
</feature>
<comment type="similarity">
    <text evidence="2 8">Belongs to the major facilitator superfamily. Bcr/CmlA family.</text>
</comment>
<evidence type="ECO:0000256" key="2">
    <source>
        <dbReference type="ARBA" id="ARBA00006236"/>
    </source>
</evidence>
<evidence type="ECO:0000256" key="1">
    <source>
        <dbReference type="ARBA" id="ARBA00004651"/>
    </source>
</evidence>
<dbReference type="InterPro" id="IPR020846">
    <property type="entry name" value="MFS_dom"/>
</dbReference>
<dbReference type="PANTHER" id="PTHR23502:SF132">
    <property type="entry name" value="POLYAMINE TRANSPORTER 2-RELATED"/>
    <property type="match status" value="1"/>
</dbReference>
<dbReference type="InterPro" id="IPR004812">
    <property type="entry name" value="Efflux_drug-R_Bcr/CmlA"/>
</dbReference>
<dbReference type="GO" id="GO:0042910">
    <property type="term" value="F:xenobiotic transmembrane transporter activity"/>
    <property type="evidence" value="ECO:0007669"/>
    <property type="project" value="InterPro"/>
</dbReference>
<feature type="transmembrane region" description="Helical" evidence="8">
    <location>
        <begin position="274"/>
        <end position="292"/>
    </location>
</feature>
<comment type="subcellular location">
    <subcellularLocation>
        <location evidence="8">Cell inner membrane</location>
        <topology evidence="8">Multi-pass membrane protein</topology>
    </subcellularLocation>
    <subcellularLocation>
        <location evidence="1">Cell membrane</location>
        <topology evidence="1">Multi-pass membrane protein</topology>
    </subcellularLocation>
</comment>
<dbReference type="PANTHER" id="PTHR23502">
    <property type="entry name" value="MAJOR FACILITATOR SUPERFAMILY"/>
    <property type="match status" value="1"/>
</dbReference>
<feature type="transmembrane region" description="Helical" evidence="8">
    <location>
        <begin position="330"/>
        <end position="348"/>
    </location>
</feature>
<dbReference type="NCBIfam" id="TIGR00710">
    <property type="entry name" value="efflux_Bcr_CflA"/>
    <property type="match status" value="1"/>
</dbReference>
<sequence>MAAAIVGGPGGIAPPDLIAGAPMPPSPDRAASWAFWIVIGAVIVGQGAGTIHLPSLAALAADLGTDTATAQLTLAICLIGNGAGQLLYGPIADRAGRRPALLIGLGLLTLGSVGATFAADAGQLLVCRFIQGLGAAAGPVVGRGVLRDAVPPDRLVVAMSSLGLALALAPGSAPVIGGVIERLGGWRWSFGLIALAAVAAWITCRLHLPETLSAADRSRARHTGVLSGYGVFLRMPAFWGYGLVLTFTFGGLFIFVGLAPVLLIGTLGIRADHYGFWSLLPSLGFLAGTQVVRRAGLRLGGRRMIRIGTLVLVAAGIAMAAAALLLPLSAITLMAPMALFGAGLGIQVPNVMTRAVQLEPMLAGTASSLLGLFQLGGSAVIAATAALLPHDDAAGLGLALAACALAALACLKLIPR</sequence>
<keyword evidence="3 8" id="KW-0813">Transport</keyword>
<gene>
    <name evidence="10" type="ORF">DCK97_25675</name>
</gene>
<feature type="transmembrane region" description="Helical" evidence="8">
    <location>
        <begin position="125"/>
        <end position="146"/>
    </location>
</feature>
<keyword evidence="4" id="KW-1003">Cell membrane</keyword>
<evidence type="ECO:0000313" key="11">
    <source>
        <dbReference type="Proteomes" id="UP000257706"/>
    </source>
</evidence>
<dbReference type="Pfam" id="PF07690">
    <property type="entry name" value="MFS_1"/>
    <property type="match status" value="1"/>
</dbReference>
<dbReference type="Proteomes" id="UP000257706">
    <property type="component" value="Unassembled WGS sequence"/>
</dbReference>
<reference evidence="10 11" key="1">
    <citation type="journal article" date="2018" name="Nat. Biotechnol.">
        <title>A standardized bacterial taxonomy based on genome phylogeny substantially revises the tree of life.</title>
        <authorList>
            <person name="Parks D.H."/>
            <person name="Chuvochina M."/>
            <person name="Waite D.W."/>
            <person name="Rinke C."/>
            <person name="Skarshewski A."/>
            <person name="Chaumeil P.A."/>
            <person name="Hugenholtz P."/>
        </authorList>
    </citation>
    <scope>NUCLEOTIDE SEQUENCE [LARGE SCALE GENOMIC DNA]</scope>
    <source>
        <strain evidence="10">UBA8739</strain>
    </source>
</reference>
<dbReference type="GO" id="GO:1990961">
    <property type="term" value="P:xenobiotic detoxification by transmembrane export across the plasma membrane"/>
    <property type="evidence" value="ECO:0007669"/>
    <property type="project" value="InterPro"/>
</dbReference>
<feature type="transmembrane region" description="Helical" evidence="8">
    <location>
        <begin position="155"/>
        <end position="180"/>
    </location>
</feature>
<keyword evidence="5 8" id="KW-0812">Transmembrane</keyword>
<dbReference type="EMBL" id="DMAI01000418">
    <property type="protein sequence ID" value="HAE50809.1"/>
    <property type="molecule type" value="Genomic_DNA"/>
</dbReference>
<proteinExistence type="inferred from homology"/>
<evidence type="ECO:0000256" key="6">
    <source>
        <dbReference type="ARBA" id="ARBA00022989"/>
    </source>
</evidence>
<accession>A0A3B9IUA7</accession>
<feature type="transmembrane region" description="Helical" evidence="8">
    <location>
        <begin position="33"/>
        <end position="56"/>
    </location>
</feature>
<evidence type="ECO:0000256" key="4">
    <source>
        <dbReference type="ARBA" id="ARBA00022475"/>
    </source>
</evidence>
<dbReference type="AlphaFoldDB" id="A0A3B9IUA7"/>
<name>A0A3B9IUA7_9PROT</name>
<dbReference type="Gene3D" id="1.20.1720.10">
    <property type="entry name" value="Multidrug resistance protein D"/>
    <property type="match status" value="1"/>
</dbReference>
<comment type="caution">
    <text evidence="10">The sequence shown here is derived from an EMBL/GenBank/DDBJ whole genome shotgun (WGS) entry which is preliminary data.</text>
</comment>
<dbReference type="SUPFAM" id="SSF103473">
    <property type="entry name" value="MFS general substrate transporter"/>
    <property type="match status" value="1"/>
</dbReference>
<keyword evidence="7 8" id="KW-0472">Membrane</keyword>
<evidence type="ECO:0000256" key="8">
    <source>
        <dbReference type="RuleBase" id="RU365088"/>
    </source>
</evidence>
<dbReference type="GO" id="GO:0005886">
    <property type="term" value="C:plasma membrane"/>
    <property type="evidence" value="ECO:0007669"/>
    <property type="project" value="UniProtKB-SubCell"/>
</dbReference>
<organism evidence="10 11">
    <name type="scientific">Tistrella mobilis</name>
    <dbReference type="NCBI Taxonomy" id="171437"/>
    <lineage>
        <taxon>Bacteria</taxon>
        <taxon>Pseudomonadati</taxon>
        <taxon>Pseudomonadota</taxon>
        <taxon>Alphaproteobacteria</taxon>
        <taxon>Geminicoccales</taxon>
        <taxon>Geminicoccaceae</taxon>
        <taxon>Tistrella</taxon>
    </lineage>
</organism>
<feature type="transmembrane region" description="Helical" evidence="8">
    <location>
        <begin position="394"/>
        <end position="414"/>
    </location>
</feature>
<keyword evidence="6 8" id="KW-1133">Transmembrane helix</keyword>
<feature type="transmembrane region" description="Helical" evidence="8">
    <location>
        <begin position="238"/>
        <end position="262"/>
    </location>
</feature>
<dbReference type="CDD" id="cd17320">
    <property type="entry name" value="MFS_MdfA_MDR_like"/>
    <property type="match status" value="1"/>
</dbReference>
<evidence type="ECO:0000259" key="9">
    <source>
        <dbReference type="PROSITE" id="PS50850"/>
    </source>
</evidence>
<protein>
    <recommendedName>
        <fullName evidence="8">Bcr/CflA family efflux transporter</fullName>
    </recommendedName>
</protein>
<feature type="domain" description="Major facilitator superfamily (MFS) profile" evidence="9">
    <location>
        <begin position="33"/>
        <end position="416"/>
    </location>
</feature>
<evidence type="ECO:0000256" key="5">
    <source>
        <dbReference type="ARBA" id="ARBA00022692"/>
    </source>
</evidence>
<keyword evidence="8" id="KW-0997">Cell inner membrane</keyword>
<dbReference type="InterPro" id="IPR011701">
    <property type="entry name" value="MFS"/>
</dbReference>
<dbReference type="PROSITE" id="PS50850">
    <property type="entry name" value="MFS"/>
    <property type="match status" value="1"/>
</dbReference>
<feature type="transmembrane region" description="Helical" evidence="8">
    <location>
        <begin position="100"/>
        <end position="119"/>
    </location>
</feature>
<dbReference type="InterPro" id="IPR036259">
    <property type="entry name" value="MFS_trans_sf"/>
</dbReference>
<evidence type="ECO:0000256" key="7">
    <source>
        <dbReference type="ARBA" id="ARBA00023136"/>
    </source>
</evidence>